<name>A0A4Y2UWA8_ARAVE</name>
<evidence type="ECO:0000313" key="3">
    <source>
        <dbReference type="Proteomes" id="UP000499080"/>
    </source>
</evidence>
<evidence type="ECO:0000313" key="2">
    <source>
        <dbReference type="EMBL" id="GBO15870.1"/>
    </source>
</evidence>
<organism evidence="2 3">
    <name type="scientific">Araneus ventricosus</name>
    <name type="common">Orbweaver spider</name>
    <name type="synonym">Epeira ventricosa</name>
    <dbReference type="NCBI Taxonomy" id="182803"/>
    <lineage>
        <taxon>Eukaryota</taxon>
        <taxon>Metazoa</taxon>
        <taxon>Ecdysozoa</taxon>
        <taxon>Arthropoda</taxon>
        <taxon>Chelicerata</taxon>
        <taxon>Arachnida</taxon>
        <taxon>Araneae</taxon>
        <taxon>Araneomorphae</taxon>
        <taxon>Entelegynae</taxon>
        <taxon>Araneoidea</taxon>
        <taxon>Araneidae</taxon>
        <taxon>Araneus</taxon>
    </lineage>
</organism>
<sequence>MVGKRDIYGNSGGMEPSTPALGDKLDFHFGDFGDEMWDLKGTGIFLITLLGTKIRIYPDNSISRPVEETINRLCSDHRSVCVDRLRSSLECERLWNPSLEWCPKCELVSY</sequence>
<dbReference type="AlphaFoldDB" id="A0A4Y2UWA8"/>
<reference evidence="2 3" key="1">
    <citation type="journal article" date="2019" name="Sci. Rep.">
        <title>Orb-weaving spider Araneus ventricosus genome elucidates the spidroin gene catalogue.</title>
        <authorList>
            <person name="Kono N."/>
            <person name="Nakamura H."/>
            <person name="Ohtoshi R."/>
            <person name="Moran D.A.P."/>
            <person name="Shinohara A."/>
            <person name="Yoshida Y."/>
            <person name="Fujiwara M."/>
            <person name="Mori M."/>
            <person name="Tomita M."/>
            <person name="Arakawa K."/>
        </authorList>
    </citation>
    <scope>NUCLEOTIDE SEQUENCE [LARGE SCALE GENOMIC DNA]</scope>
</reference>
<evidence type="ECO:0000256" key="1">
    <source>
        <dbReference type="SAM" id="MobiDB-lite"/>
    </source>
</evidence>
<protein>
    <submittedName>
        <fullName evidence="2">Uncharacterized protein</fullName>
    </submittedName>
</protein>
<gene>
    <name evidence="2" type="ORF">AVEN_98353_1</name>
</gene>
<dbReference type="EMBL" id="BGPR01039817">
    <property type="protein sequence ID" value="GBO15870.1"/>
    <property type="molecule type" value="Genomic_DNA"/>
</dbReference>
<accession>A0A4Y2UWA8</accession>
<dbReference type="Proteomes" id="UP000499080">
    <property type="component" value="Unassembled WGS sequence"/>
</dbReference>
<proteinExistence type="predicted"/>
<keyword evidence="3" id="KW-1185">Reference proteome</keyword>
<feature type="region of interest" description="Disordered" evidence="1">
    <location>
        <begin position="1"/>
        <end position="20"/>
    </location>
</feature>
<comment type="caution">
    <text evidence="2">The sequence shown here is derived from an EMBL/GenBank/DDBJ whole genome shotgun (WGS) entry which is preliminary data.</text>
</comment>